<evidence type="ECO:0000313" key="3">
    <source>
        <dbReference type="EMBL" id="KTD76197.1"/>
    </source>
</evidence>
<evidence type="ECO:0000256" key="1">
    <source>
        <dbReference type="ARBA" id="ARBA00022500"/>
    </source>
</evidence>
<dbReference type="Gene3D" id="3.40.1550.10">
    <property type="entry name" value="CheC-like"/>
    <property type="match status" value="1"/>
</dbReference>
<accession>A0A0W1A4A6</accession>
<organism evidence="3 4">
    <name type="scientific">Legionella worsleiensis</name>
    <dbReference type="NCBI Taxonomy" id="45076"/>
    <lineage>
        <taxon>Bacteria</taxon>
        <taxon>Pseudomonadati</taxon>
        <taxon>Pseudomonadota</taxon>
        <taxon>Gammaproteobacteria</taxon>
        <taxon>Legionellales</taxon>
        <taxon>Legionellaceae</taxon>
        <taxon>Legionella</taxon>
    </lineage>
</organism>
<dbReference type="Proteomes" id="UP000054662">
    <property type="component" value="Unassembled WGS sequence"/>
</dbReference>
<evidence type="ECO:0000259" key="2">
    <source>
        <dbReference type="Pfam" id="PF13690"/>
    </source>
</evidence>
<keyword evidence="1" id="KW-0145">Chemotaxis</keyword>
<dbReference type="AlphaFoldDB" id="A0A0W1A4A6"/>
<evidence type="ECO:0000313" key="4">
    <source>
        <dbReference type="Proteomes" id="UP000054662"/>
    </source>
</evidence>
<dbReference type="InterPro" id="IPR028051">
    <property type="entry name" value="CheX-like_dom"/>
</dbReference>
<dbReference type="GO" id="GO:0006935">
    <property type="term" value="P:chemotaxis"/>
    <property type="evidence" value="ECO:0007669"/>
    <property type="project" value="UniProtKB-KW"/>
</dbReference>
<comment type="caution">
    <text evidence="3">The sequence shown here is derived from an EMBL/GenBank/DDBJ whole genome shotgun (WGS) entry which is preliminary data.</text>
</comment>
<dbReference type="Pfam" id="PF13690">
    <property type="entry name" value="CheX"/>
    <property type="match status" value="1"/>
</dbReference>
<sequence>MNKVSQTIPWVSVIAESANDYAAQALFADQMPVLMNKNDTSANNPTLLSGSFLMLTANEGQIELGFLANEPVLMDLARIILSVSPEDTVISQLDMMDAINEMINVISGGVKSRVNHQIPGGILLGIPYFLDGDVVKEKIKHATVETLDFAGMPVTLYVSEPSI</sequence>
<dbReference type="STRING" id="45076.Lwor_2315"/>
<dbReference type="EMBL" id="LNZC01000029">
    <property type="protein sequence ID" value="KTD76197.1"/>
    <property type="molecule type" value="Genomic_DNA"/>
</dbReference>
<reference evidence="3 4" key="1">
    <citation type="submission" date="2015-11" db="EMBL/GenBank/DDBJ databases">
        <title>Genomic analysis of 38 Legionella species identifies large and diverse effector repertoires.</title>
        <authorList>
            <person name="Burstein D."/>
            <person name="Amaro F."/>
            <person name="Zusman T."/>
            <person name="Lifshitz Z."/>
            <person name="Cohen O."/>
            <person name="Gilbert J.A."/>
            <person name="Pupko T."/>
            <person name="Shuman H.A."/>
            <person name="Segal G."/>
        </authorList>
    </citation>
    <scope>NUCLEOTIDE SEQUENCE [LARGE SCALE GENOMIC DNA]</scope>
    <source>
        <strain evidence="3 4">ATCC 49508</strain>
    </source>
</reference>
<dbReference type="PATRIC" id="fig|45076.6.peg.2543"/>
<feature type="domain" description="Chemotaxis phosphatase CheX-like" evidence="2">
    <location>
        <begin position="74"/>
        <end position="136"/>
    </location>
</feature>
<gene>
    <name evidence="3" type="ORF">Lwor_2315</name>
</gene>
<protein>
    <recommendedName>
        <fullName evidence="2">Chemotaxis phosphatase CheX-like domain-containing protein</fullName>
    </recommendedName>
</protein>
<name>A0A0W1A4A6_9GAMM</name>
<dbReference type="RefSeq" id="WP_058494082.1">
    <property type="nucleotide sequence ID" value="NZ_CBCRUR010000026.1"/>
</dbReference>
<proteinExistence type="predicted"/>
<dbReference type="InterPro" id="IPR028976">
    <property type="entry name" value="CheC-like_sf"/>
</dbReference>
<keyword evidence="4" id="KW-1185">Reference proteome</keyword>